<keyword evidence="2" id="KW-1185">Reference proteome</keyword>
<evidence type="ECO:0000313" key="1">
    <source>
        <dbReference type="EMBL" id="KAA8906660.1"/>
    </source>
</evidence>
<proteinExistence type="predicted"/>
<dbReference type="EMBL" id="VXIS01000087">
    <property type="protein sequence ID" value="KAA8906660.1"/>
    <property type="molecule type" value="Genomic_DNA"/>
</dbReference>
<organism evidence="1 2">
    <name type="scientific">Sphaerosporella brunnea</name>
    <dbReference type="NCBI Taxonomy" id="1250544"/>
    <lineage>
        <taxon>Eukaryota</taxon>
        <taxon>Fungi</taxon>
        <taxon>Dikarya</taxon>
        <taxon>Ascomycota</taxon>
        <taxon>Pezizomycotina</taxon>
        <taxon>Pezizomycetes</taxon>
        <taxon>Pezizales</taxon>
        <taxon>Pyronemataceae</taxon>
        <taxon>Sphaerosporella</taxon>
    </lineage>
</organism>
<dbReference type="InParanoid" id="A0A5J5EXP6"/>
<comment type="caution">
    <text evidence="1">The sequence shown here is derived from an EMBL/GenBank/DDBJ whole genome shotgun (WGS) entry which is preliminary data.</text>
</comment>
<gene>
    <name evidence="1" type="ORF">FN846DRAFT_712761</name>
</gene>
<sequence length="104" mass="11258">MAFSLVESLTIAYAFSSWDGLVCCLSFRIWLSAFWPSGLVWGWGGLRGLECVGFWFSQEASWRTGPGAIWRTKEGSLPGTGRGVGMSIMLTAGPASGGWEQCVE</sequence>
<dbReference type="Proteomes" id="UP000326924">
    <property type="component" value="Unassembled WGS sequence"/>
</dbReference>
<evidence type="ECO:0000313" key="2">
    <source>
        <dbReference type="Proteomes" id="UP000326924"/>
    </source>
</evidence>
<reference evidence="1 2" key="1">
    <citation type="submission" date="2019-09" db="EMBL/GenBank/DDBJ databases">
        <title>Draft genome of the ectomycorrhizal ascomycete Sphaerosporella brunnea.</title>
        <authorList>
            <consortium name="DOE Joint Genome Institute"/>
            <person name="Benucci G.M."/>
            <person name="Marozzi G."/>
            <person name="Antonielli L."/>
            <person name="Sanchez S."/>
            <person name="Marco P."/>
            <person name="Wang X."/>
            <person name="Falini L.B."/>
            <person name="Barry K."/>
            <person name="Haridas S."/>
            <person name="Lipzen A."/>
            <person name="Labutti K."/>
            <person name="Grigoriev I.V."/>
            <person name="Murat C."/>
            <person name="Martin F."/>
            <person name="Albertini E."/>
            <person name="Donnini D."/>
            <person name="Bonito G."/>
        </authorList>
    </citation>
    <scope>NUCLEOTIDE SEQUENCE [LARGE SCALE GENOMIC DNA]</scope>
    <source>
        <strain evidence="1 2">Sb_GMNB300</strain>
    </source>
</reference>
<name>A0A5J5EXP6_9PEZI</name>
<accession>A0A5J5EXP6</accession>
<protein>
    <submittedName>
        <fullName evidence="1">Uncharacterized protein</fullName>
    </submittedName>
</protein>
<dbReference type="AlphaFoldDB" id="A0A5J5EXP6"/>